<accession>A0A3Q2GW99</accession>
<dbReference type="PaxDb" id="9796-ENSECAP00000024731"/>
<reference evidence="1 2" key="1">
    <citation type="journal article" date="2009" name="Science">
        <title>Genome sequence, comparative analysis, and population genetics of the domestic horse.</title>
        <authorList>
            <consortium name="Broad Institute Genome Sequencing Platform"/>
            <consortium name="Broad Institute Whole Genome Assembly Team"/>
            <person name="Wade C.M."/>
            <person name="Giulotto E."/>
            <person name="Sigurdsson S."/>
            <person name="Zoli M."/>
            <person name="Gnerre S."/>
            <person name="Imsland F."/>
            <person name="Lear T.L."/>
            <person name="Adelson D.L."/>
            <person name="Bailey E."/>
            <person name="Bellone R.R."/>
            <person name="Bloecker H."/>
            <person name="Distl O."/>
            <person name="Edgar R.C."/>
            <person name="Garber M."/>
            <person name="Leeb T."/>
            <person name="Mauceli E."/>
            <person name="MacLeod J.N."/>
            <person name="Penedo M.C.T."/>
            <person name="Raison J.M."/>
            <person name="Sharpe T."/>
            <person name="Vogel J."/>
            <person name="Andersson L."/>
            <person name="Antczak D.F."/>
            <person name="Biagi T."/>
            <person name="Binns M.M."/>
            <person name="Chowdhary B.P."/>
            <person name="Coleman S.J."/>
            <person name="Della Valle G."/>
            <person name="Fryc S."/>
            <person name="Guerin G."/>
            <person name="Hasegawa T."/>
            <person name="Hill E.W."/>
            <person name="Jurka J."/>
            <person name="Kiialainen A."/>
            <person name="Lindgren G."/>
            <person name="Liu J."/>
            <person name="Magnani E."/>
            <person name="Mickelson J.R."/>
            <person name="Murray J."/>
            <person name="Nergadze S.G."/>
            <person name="Onofrio R."/>
            <person name="Pedroni S."/>
            <person name="Piras M.F."/>
            <person name="Raudsepp T."/>
            <person name="Rocchi M."/>
            <person name="Roeed K.H."/>
            <person name="Ryder O.A."/>
            <person name="Searle S."/>
            <person name="Skow L."/>
            <person name="Swinburne J.E."/>
            <person name="Syvaenen A.C."/>
            <person name="Tozaki T."/>
            <person name="Valberg S.J."/>
            <person name="Vaudin M."/>
            <person name="White J.R."/>
            <person name="Zody M.C."/>
            <person name="Lander E.S."/>
            <person name="Lindblad-Toh K."/>
        </authorList>
    </citation>
    <scope>NUCLEOTIDE SEQUENCE [LARGE SCALE GENOMIC DNA]</scope>
    <source>
        <strain evidence="1 2">Thoroughbred</strain>
    </source>
</reference>
<dbReference type="Proteomes" id="UP000002281">
    <property type="component" value="Chromosome 3"/>
</dbReference>
<sequence length="160" mass="17610">MAWLGLEASHALLEAYVDVRKISCSRGMVYPYSRQLESLIGLVESKQLMSRDNASIKRLFSSLHLTGGVQMPILTTGMSATSSKQKEEFAEALTKLILSEGKTLALKYQQFLENIWGQFNIVITNMFGEALCASAAADFLTVTEKLFTSVRLFLSLGSCG</sequence>
<dbReference type="STRING" id="9796.ENSECAP00000024731"/>
<keyword evidence="2" id="KW-1185">Reference proteome</keyword>
<dbReference type="AlphaFoldDB" id="A0A3Q2GW99"/>
<dbReference type="Bgee" id="ENSECAG00000032304">
    <property type="expression patterns" value="Expressed in cerebellum and 2 other cell types or tissues"/>
</dbReference>
<protein>
    <submittedName>
        <fullName evidence="1">Uncharacterized protein</fullName>
    </submittedName>
</protein>
<name>A0A3Q2GW99_HORSE</name>
<evidence type="ECO:0000313" key="1">
    <source>
        <dbReference type="Ensembl" id="ENSECAP00000024731.2"/>
    </source>
</evidence>
<reference evidence="1" key="3">
    <citation type="submission" date="2025-09" db="UniProtKB">
        <authorList>
            <consortium name="Ensembl"/>
        </authorList>
    </citation>
    <scope>IDENTIFICATION</scope>
    <source>
        <strain evidence="1">Thoroughbred</strain>
    </source>
</reference>
<evidence type="ECO:0000313" key="2">
    <source>
        <dbReference type="Proteomes" id="UP000002281"/>
    </source>
</evidence>
<reference evidence="1" key="2">
    <citation type="submission" date="2025-08" db="UniProtKB">
        <authorList>
            <consortium name="Ensembl"/>
        </authorList>
    </citation>
    <scope>IDENTIFICATION</scope>
    <source>
        <strain evidence="1">Thoroughbred</strain>
    </source>
</reference>
<organism evidence="1 2">
    <name type="scientific">Equus caballus</name>
    <name type="common">Horse</name>
    <dbReference type="NCBI Taxonomy" id="9796"/>
    <lineage>
        <taxon>Eukaryota</taxon>
        <taxon>Metazoa</taxon>
        <taxon>Chordata</taxon>
        <taxon>Craniata</taxon>
        <taxon>Vertebrata</taxon>
        <taxon>Euteleostomi</taxon>
        <taxon>Mammalia</taxon>
        <taxon>Eutheria</taxon>
        <taxon>Laurasiatheria</taxon>
        <taxon>Perissodactyla</taxon>
        <taxon>Equidae</taxon>
        <taxon>Equus</taxon>
    </lineage>
</organism>
<dbReference type="InParanoid" id="A0A3Q2GW99"/>
<dbReference type="Ensembl" id="ENSECAT00000051869.2">
    <property type="protein sequence ID" value="ENSECAP00000024731.2"/>
    <property type="gene ID" value="ENSECAG00000032304.2"/>
</dbReference>
<proteinExistence type="predicted"/>